<dbReference type="RefSeq" id="WP_338444976.1">
    <property type="nucleotide sequence ID" value="NZ_CP144918.1"/>
</dbReference>
<proteinExistence type="predicted"/>
<evidence type="ECO:0000313" key="2">
    <source>
        <dbReference type="Proteomes" id="UP001335183"/>
    </source>
</evidence>
<sequence length="423" mass="44369">MAHPLSPSRLSRPSLVAAAIVALVAGGAALWAQVEGDRGIAPVASSGDIEIGGIEVDVRGDNAEDARENGWREAQRKAWEKLGGPSISDSQLQGLVVAVVIERENIGPRRYIARLGVTFDRGRAGALLGASGRGPGSAPMLLIPVTRSAGAYTVYERRNPWQRAWAEYQAGASRINYVRPSGAGGDSLLISYGQTNRRSRLWWRNILDQFSAADVLVPVAHLEHQWPGGPIEGTFTARYGPDNTYLDGFTLRAESPEQLQPMLAQAVERFNAIFERALAEGKLKPDPTLDLGAVEPDPAVQRLIELGRAALARDRAEAAARDAAAEGGNGADAAASQAVQPAQAQAATYSVQFATPDAGAFDASLSAVRAAPGVRGAAVTSTAIGGSSVMSVTFAGSQDQLAAALRARGFTVRQSGSSLAISR</sequence>
<dbReference type="EMBL" id="CP144918">
    <property type="protein sequence ID" value="WWA46065.1"/>
    <property type="molecule type" value="Genomic_DNA"/>
</dbReference>
<protein>
    <submittedName>
        <fullName evidence="1">Heavy-metal-associated domain-containing protein</fullName>
    </submittedName>
</protein>
<keyword evidence="2" id="KW-1185">Reference proteome</keyword>
<name>A0ABZ2D6U3_9SPHN</name>
<organism evidence="1 2">
    <name type="scientific">Pelagerythrobacter marensis</name>
    <dbReference type="NCBI Taxonomy" id="543877"/>
    <lineage>
        <taxon>Bacteria</taxon>
        <taxon>Pseudomonadati</taxon>
        <taxon>Pseudomonadota</taxon>
        <taxon>Alphaproteobacteria</taxon>
        <taxon>Sphingomonadales</taxon>
        <taxon>Erythrobacteraceae</taxon>
        <taxon>Pelagerythrobacter</taxon>
    </lineage>
</organism>
<evidence type="ECO:0000313" key="1">
    <source>
        <dbReference type="EMBL" id="WWA46065.1"/>
    </source>
</evidence>
<accession>A0ABZ2D6U3</accession>
<gene>
    <name evidence="1" type="ORF">V5F89_07135</name>
</gene>
<dbReference type="Proteomes" id="UP001335183">
    <property type="component" value="Chromosome"/>
</dbReference>
<reference evidence="1 2" key="1">
    <citation type="submission" date="2024-02" db="EMBL/GenBank/DDBJ databases">
        <title>The whole genome sequence of five bacterial samples isolated from Abu Dhabi Sabkha-shore region.</title>
        <authorList>
            <person name="Sudalaimuthuasari N."/>
            <person name="Sarfraz B."/>
            <person name="Tuyisabe J.D."/>
            <person name="Mugisha Ntwali L.D.M."/>
            <person name="Ali A.I.A.A."/>
            <person name="Almansoori S.Z.A."/>
            <person name="Alajami H.S.A."/>
            <person name="Almeqbaali A.A.S."/>
            <person name="Kundu B."/>
            <person name="Saeed E.E."/>
            <person name="Sukumarinath V."/>
            <person name="Mishra A.K."/>
            <person name="Hazzouri K.M."/>
            <person name="Almaskari R."/>
            <person name="Sharma A.K."/>
            <person name="Amiri K.M.A."/>
        </authorList>
    </citation>
    <scope>NUCLEOTIDE SEQUENCE [LARGE SCALE GENOMIC DNA]</scope>
    <source>
        <strain evidence="2">kcgeb_sd</strain>
    </source>
</reference>